<dbReference type="InterPro" id="IPR012338">
    <property type="entry name" value="Beta-lactam/transpept-like"/>
</dbReference>
<protein>
    <submittedName>
        <fullName evidence="4">D-alanyl-D-alanine carboxypeptidase/D-alanyl-D-alanine-endopeptidase</fullName>
        <ecNumber evidence="4">3.4.16.4</ecNumber>
    </submittedName>
</protein>
<dbReference type="InterPro" id="IPR000667">
    <property type="entry name" value="Peptidase_S13"/>
</dbReference>
<dbReference type="NCBIfam" id="TIGR00666">
    <property type="entry name" value="PBP4"/>
    <property type="match status" value="1"/>
</dbReference>
<dbReference type="Gene3D" id="3.50.80.20">
    <property type="entry name" value="D-Ala-D-Ala carboxypeptidase C, peptidase S13"/>
    <property type="match status" value="1"/>
</dbReference>
<dbReference type="AlphaFoldDB" id="A0A7T3ET94"/>
<dbReference type="GO" id="GO:0000270">
    <property type="term" value="P:peptidoglycan metabolic process"/>
    <property type="evidence" value="ECO:0007669"/>
    <property type="project" value="TreeGrafter"/>
</dbReference>
<evidence type="ECO:0000313" key="5">
    <source>
        <dbReference type="Proteomes" id="UP000594865"/>
    </source>
</evidence>
<dbReference type="EMBL" id="CP065726">
    <property type="protein sequence ID" value="QPT37798.1"/>
    <property type="molecule type" value="Genomic_DNA"/>
</dbReference>
<organism evidence="4 5">
    <name type="scientific">Neisseria cinerea</name>
    <dbReference type="NCBI Taxonomy" id="483"/>
    <lineage>
        <taxon>Bacteria</taxon>
        <taxon>Pseudomonadati</taxon>
        <taxon>Pseudomonadota</taxon>
        <taxon>Betaproteobacteria</taxon>
        <taxon>Neisseriales</taxon>
        <taxon>Neisseriaceae</taxon>
        <taxon>Neisseria</taxon>
    </lineage>
</organism>
<evidence type="ECO:0000256" key="3">
    <source>
        <dbReference type="SAM" id="SignalP"/>
    </source>
</evidence>
<keyword evidence="4" id="KW-0645">Protease</keyword>
<proteinExistence type="inferred from homology"/>
<dbReference type="PANTHER" id="PTHR30023:SF0">
    <property type="entry name" value="PENICILLIN-SENSITIVE CARBOXYPEPTIDASE A"/>
    <property type="match status" value="1"/>
</dbReference>
<dbReference type="GeneID" id="84020536"/>
<dbReference type="GO" id="GO:0009002">
    <property type="term" value="F:serine-type D-Ala-D-Ala carboxypeptidase activity"/>
    <property type="evidence" value="ECO:0007669"/>
    <property type="project" value="UniProtKB-EC"/>
</dbReference>
<dbReference type="Gene3D" id="3.40.710.10">
    <property type="entry name" value="DD-peptidase/beta-lactamase superfamily"/>
    <property type="match status" value="2"/>
</dbReference>
<keyword evidence="4" id="KW-0121">Carboxypeptidase</keyword>
<reference evidence="4 5" key="1">
    <citation type="submission" date="2020-12" db="EMBL/GenBank/DDBJ databases">
        <title>FDA dAtabase for Regulatory Grade micrObial Sequences (FDA-ARGOS): Supporting development and validation of Infectious Disease Dx tests.</title>
        <authorList>
            <person name="Sproer C."/>
            <person name="Gronow S."/>
            <person name="Severitt S."/>
            <person name="Schroder I."/>
            <person name="Tallon L."/>
            <person name="Sadzewicz L."/>
            <person name="Zhao X."/>
            <person name="Boylan J."/>
            <person name="Ott S."/>
            <person name="Bowen H."/>
            <person name="Vavikolanu K."/>
            <person name="Mehta A."/>
            <person name="Aluvathingal J."/>
            <person name="Nadendla S."/>
            <person name="Lowell S."/>
            <person name="Myers T."/>
            <person name="Yan Y."/>
            <person name="Sichtig H."/>
        </authorList>
    </citation>
    <scope>NUCLEOTIDE SEQUENCE [LARGE SCALE GENOMIC DNA]</scope>
    <source>
        <strain evidence="4 5">FDAARGOS_871</strain>
    </source>
</reference>
<gene>
    <name evidence="4" type="primary">dacB</name>
    <name evidence="4" type="ORF">I6G28_07785</name>
</gene>
<keyword evidence="5" id="KW-1185">Reference proteome</keyword>
<comment type="similarity">
    <text evidence="1">Belongs to the peptidase S13 family.</text>
</comment>
<dbReference type="GO" id="GO:0006508">
    <property type="term" value="P:proteolysis"/>
    <property type="evidence" value="ECO:0007669"/>
    <property type="project" value="InterPro"/>
</dbReference>
<dbReference type="PRINTS" id="PR00922">
    <property type="entry name" value="DADACBPTASE3"/>
</dbReference>
<dbReference type="Proteomes" id="UP000594865">
    <property type="component" value="Chromosome"/>
</dbReference>
<dbReference type="SUPFAM" id="SSF56601">
    <property type="entry name" value="beta-lactamase/transpeptidase-like"/>
    <property type="match status" value="1"/>
</dbReference>
<evidence type="ECO:0000256" key="2">
    <source>
        <dbReference type="ARBA" id="ARBA00022801"/>
    </source>
</evidence>
<keyword evidence="2 4" id="KW-0378">Hydrolase</keyword>
<evidence type="ECO:0000313" key="4">
    <source>
        <dbReference type="EMBL" id="QPT37798.1"/>
    </source>
</evidence>
<dbReference type="PANTHER" id="PTHR30023">
    <property type="entry name" value="D-ALANYL-D-ALANINE CARBOXYPEPTIDASE"/>
    <property type="match status" value="1"/>
</dbReference>
<evidence type="ECO:0000256" key="1">
    <source>
        <dbReference type="ARBA" id="ARBA00006096"/>
    </source>
</evidence>
<accession>A0A7T3ET94</accession>
<dbReference type="RefSeq" id="WP_111726320.1">
    <property type="nucleotide sequence ID" value="NZ_CP065726.1"/>
</dbReference>
<feature type="chain" id="PRO_5032392660" evidence="3">
    <location>
        <begin position="22"/>
        <end position="469"/>
    </location>
</feature>
<sequence>MNFPKTAASLLLLLTSLAAQALDTGRIPQNEIAVYVQELDSGKVIIDHRADVPVNPASTMKLITAFTAFKTFGSNYRWTTAFKSNGKVSNGTLDGDLYWVGSGDPVFDQENLLAVQRQLRDKGIRNITGHLILDHKLWGEVGSPDDFEADGGSPFMTSPNPTMLSSGMVRVRAERNSANGIDILTNPPLPDIRAQNSLKITSAKASCPSVKKLMHASFTDNMLKLRGTIPGSCLGKAVDVRMFPLEELIHQSFTNHWLLGGGQISDGIGISDTPEGAQTLALVHSKPMKEILTDMNKRSDNLIARSVFLKLGGNSKLPTVSDQAAAAVKRELAVSGVDVADLVLENGSGLSRKEQLTAKMMAQMLEKAYFSPFAQDFIDTLPIAGTDGTLRNRLKQSGGLLHLKTGTLNNVRALAGYWLGDKPMVVVVIINSGRAVSLLPDLDNFVSKNIIPGGDGWLDAKLMCKERHA</sequence>
<keyword evidence="3" id="KW-0732">Signal</keyword>
<name>A0A7T3ET94_NEICI</name>
<dbReference type="Pfam" id="PF02113">
    <property type="entry name" value="Peptidase_S13"/>
    <property type="match status" value="1"/>
</dbReference>
<dbReference type="EC" id="3.4.16.4" evidence="4"/>
<feature type="signal peptide" evidence="3">
    <location>
        <begin position="1"/>
        <end position="21"/>
    </location>
</feature>